<accession>A0A914RFC9</accession>
<dbReference type="Proteomes" id="UP000887564">
    <property type="component" value="Unplaced"/>
</dbReference>
<dbReference type="Pfam" id="PF00106">
    <property type="entry name" value="adh_short"/>
    <property type="match status" value="1"/>
</dbReference>
<name>A0A914RFC9_PAREQ</name>
<evidence type="ECO:0000313" key="3">
    <source>
        <dbReference type="Proteomes" id="UP000887564"/>
    </source>
</evidence>
<dbReference type="Gene3D" id="3.40.50.720">
    <property type="entry name" value="NAD(P)-binding Rossmann-like Domain"/>
    <property type="match status" value="1"/>
</dbReference>
<sequence length="96" mass="10969">KEGARLVLWDIDKEGNENTAEICRQFQSECHTYTIDVSRRELVYKTADEVRSEVGDVDILISNAGITNDGKFMDVSDERICRVMEVNVMANIWVTI</sequence>
<dbReference type="PANTHER" id="PTHR24322:SF736">
    <property type="entry name" value="RETINOL DEHYDROGENASE 10"/>
    <property type="match status" value="1"/>
</dbReference>
<dbReference type="PANTHER" id="PTHR24322">
    <property type="entry name" value="PKSB"/>
    <property type="match status" value="1"/>
</dbReference>
<comment type="similarity">
    <text evidence="1">Belongs to the short-chain dehydrogenases/reductases (SDR) family.</text>
</comment>
<dbReference type="GO" id="GO:0005811">
    <property type="term" value="C:lipid droplet"/>
    <property type="evidence" value="ECO:0007669"/>
    <property type="project" value="TreeGrafter"/>
</dbReference>
<reference evidence="4" key="1">
    <citation type="submission" date="2022-11" db="UniProtKB">
        <authorList>
            <consortium name="WormBaseParasite"/>
        </authorList>
    </citation>
    <scope>IDENTIFICATION</scope>
</reference>
<evidence type="ECO:0000256" key="1">
    <source>
        <dbReference type="ARBA" id="ARBA00006484"/>
    </source>
</evidence>
<keyword evidence="3" id="KW-1185">Reference proteome</keyword>
<evidence type="ECO:0000313" key="4">
    <source>
        <dbReference type="WBParaSite" id="PEQ_0000520301-mRNA-1"/>
    </source>
</evidence>
<keyword evidence="2" id="KW-0560">Oxidoreductase</keyword>
<dbReference type="SUPFAM" id="SSF51735">
    <property type="entry name" value="NAD(P)-binding Rossmann-fold domains"/>
    <property type="match status" value="1"/>
</dbReference>
<protein>
    <submittedName>
        <fullName evidence="4">Uncharacterized protein</fullName>
    </submittedName>
</protein>
<dbReference type="InterPro" id="IPR002347">
    <property type="entry name" value="SDR_fam"/>
</dbReference>
<dbReference type="WBParaSite" id="PEQ_0000520301-mRNA-1">
    <property type="protein sequence ID" value="PEQ_0000520301-mRNA-1"/>
    <property type="gene ID" value="PEQ_0000520301"/>
</dbReference>
<proteinExistence type="inferred from homology"/>
<dbReference type="GO" id="GO:0016616">
    <property type="term" value="F:oxidoreductase activity, acting on the CH-OH group of donors, NAD or NADP as acceptor"/>
    <property type="evidence" value="ECO:0007669"/>
    <property type="project" value="TreeGrafter"/>
</dbReference>
<organism evidence="3 4">
    <name type="scientific">Parascaris equorum</name>
    <name type="common">Equine roundworm</name>
    <dbReference type="NCBI Taxonomy" id="6256"/>
    <lineage>
        <taxon>Eukaryota</taxon>
        <taxon>Metazoa</taxon>
        <taxon>Ecdysozoa</taxon>
        <taxon>Nematoda</taxon>
        <taxon>Chromadorea</taxon>
        <taxon>Rhabditida</taxon>
        <taxon>Spirurina</taxon>
        <taxon>Ascaridomorpha</taxon>
        <taxon>Ascaridoidea</taxon>
        <taxon>Ascarididae</taxon>
        <taxon>Parascaris</taxon>
    </lineage>
</organism>
<dbReference type="AlphaFoldDB" id="A0A914RFC9"/>
<evidence type="ECO:0000256" key="2">
    <source>
        <dbReference type="ARBA" id="ARBA00023002"/>
    </source>
</evidence>
<dbReference type="InterPro" id="IPR036291">
    <property type="entry name" value="NAD(P)-bd_dom_sf"/>
</dbReference>